<dbReference type="AlphaFoldDB" id="A0A317Y6L5"/>
<evidence type="ECO:0000256" key="10">
    <source>
        <dbReference type="ARBA" id="ARBA00022729"/>
    </source>
</evidence>
<comment type="similarity">
    <text evidence="3">Belongs to the protein kinase superfamily. Ser/Thr protein kinase family.</text>
</comment>
<dbReference type="PANTHER" id="PTHR48056">
    <property type="entry name" value="LRR RECEPTOR-LIKE SERINE/THREONINE-PROTEIN KINASE-RELATED"/>
    <property type="match status" value="1"/>
</dbReference>
<dbReference type="PROSITE" id="PS00107">
    <property type="entry name" value="PROTEIN_KINASE_ATP"/>
    <property type="match status" value="1"/>
</dbReference>
<dbReference type="Pfam" id="PF07714">
    <property type="entry name" value="PK_Tyr_Ser-Thr"/>
    <property type="match status" value="1"/>
</dbReference>
<evidence type="ECO:0000256" key="1">
    <source>
        <dbReference type="ARBA" id="ARBA00004162"/>
    </source>
</evidence>
<dbReference type="FunFam" id="1.10.510.10:FF:000146">
    <property type="entry name" value="LRR receptor-like serine/threonine-protein kinase IOS1"/>
    <property type="match status" value="1"/>
</dbReference>
<evidence type="ECO:0000256" key="7">
    <source>
        <dbReference type="ARBA" id="ARBA00022614"/>
    </source>
</evidence>
<dbReference type="SUPFAM" id="SSF56112">
    <property type="entry name" value="Protein kinase-like (PK-like)"/>
    <property type="match status" value="1"/>
</dbReference>
<dbReference type="InterPro" id="IPR017441">
    <property type="entry name" value="Protein_kinase_ATP_BS"/>
</dbReference>
<dbReference type="InterPro" id="IPR001611">
    <property type="entry name" value="Leu-rich_rpt"/>
</dbReference>
<dbReference type="EMBL" id="NCVQ01000001">
    <property type="protein sequence ID" value="PWZ53846.1"/>
    <property type="molecule type" value="Genomic_DNA"/>
</dbReference>
<dbReference type="GO" id="GO:0004674">
    <property type="term" value="F:protein serine/threonine kinase activity"/>
    <property type="evidence" value="ECO:0007669"/>
    <property type="project" value="UniProtKB-KW"/>
</dbReference>
<dbReference type="InterPro" id="IPR013210">
    <property type="entry name" value="LRR_N_plant-typ"/>
</dbReference>
<keyword evidence="6" id="KW-0597">Phosphoprotein</keyword>
<keyword evidence="12 19" id="KW-0547">Nucleotide-binding</keyword>
<evidence type="ECO:0000259" key="22">
    <source>
        <dbReference type="PROSITE" id="PS50011"/>
    </source>
</evidence>
<keyword evidence="11" id="KW-0677">Repeat</keyword>
<dbReference type="FunFam" id="3.80.10.10:FF:000101">
    <property type="entry name" value="LRR receptor-like serine/threonine-protein kinase ERECTA"/>
    <property type="match status" value="1"/>
</dbReference>
<dbReference type="Gene3D" id="3.80.10.10">
    <property type="entry name" value="Ribonuclease Inhibitor"/>
    <property type="match status" value="1"/>
</dbReference>
<dbReference type="ExpressionAtlas" id="A0A317Y6L5">
    <property type="expression patterns" value="baseline and differential"/>
</dbReference>
<dbReference type="PROSITE" id="PS50011">
    <property type="entry name" value="PROTEIN_KINASE_DOM"/>
    <property type="match status" value="1"/>
</dbReference>
<evidence type="ECO:0000256" key="9">
    <source>
        <dbReference type="ARBA" id="ARBA00022692"/>
    </source>
</evidence>
<keyword evidence="14 19" id="KW-0067">ATP-binding</keyword>
<evidence type="ECO:0000256" key="6">
    <source>
        <dbReference type="ARBA" id="ARBA00022553"/>
    </source>
</evidence>
<keyword evidence="5" id="KW-0723">Serine/threonine-protein kinase</keyword>
<keyword evidence="13 23" id="KW-0418">Kinase</keyword>
<evidence type="ECO:0000313" key="23">
    <source>
        <dbReference type="EMBL" id="PWZ53846.1"/>
    </source>
</evidence>
<feature type="compositionally biased region" description="Low complexity" evidence="20">
    <location>
        <begin position="16"/>
        <end position="28"/>
    </location>
</feature>
<dbReference type="PANTHER" id="PTHR48056:SF66">
    <property type="entry name" value="LRR RECEPTOR-LIKE SERINE_THREONINE-PROTEIN KINASE FEI 2"/>
    <property type="match status" value="1"/>
</dbReference>
<proteinExistence type="inferred from homology"/>
<comment type="caution">
    <text evidence="23">The sequence shown here is derived from an EMBL/GenBank/DDBJ whole genome shotgun (WGS) entry which is preliminary data.</text>
</comment>
<evidence type="ECO:0000256" key="21">
    <source>
        <dbReference type="SAM" id="Phobius"/>
    </source>
</evidence>
<evidence type="ECO:0000256" key="11">
    <source>
        <dbReference type="ARBA" id="ARBA00022737"/>
    </source>
</evidence>
<evidence type="ECO:0000256" key="12">
    <source>
        <dbReference type="ARBA" id="ARBA00022741"/>
    </source>
</evidence>
<feature type="transmembrane region" description="Helical" evidence="21">
    <location>
        <begin position="317"/>
        <end position="344"/>
    </location>
</feature>
<sequence length="712" mass="77722">MDKIETTRRRRRKGRSSSSRPRQGARGPAGLVATALALLCACAFSTPAATALTPDGTSSFCIFLSFFLSSGNHALSPSLADEPLTHRFLLTGEALLELKLAFNATVHHRLTSWRRSDPNPCVWEGISCSVPDLRVQSINLPYMQLGGIISPSIGRLDKLQRLALHQNSLHGPIPAEIKNCTELRAIYLRANYLQGGIPSEIGDLVHLTILDLSSNLLRGTIPASIGSLTHLRFLNLSTNFFSGEIPNVGVLGAFKSSSFVGNLELCGLSIQKACRGTLGFPAVLPHSDPLSSAGGKSFRFYFGVSPISNNNNKTSRFLNGVVIGSMSTLALALIAVLGFLWICLLSRKKSVGGNYVKMDKKTVPDGAKLVTYQWNLPYSSSEIIRRLELLDEEDVVGCGGFGTVYRMVMDDGTSFAVKRIDLSRQSRDRTMEKELEFLGSIRHINLVTLRGYCRLLPAAKLLVYDFVELGSLDCYLHGKDAYILAASLVLCVPSYLMLTWCGSVPMAGDGQEDQPLNWNARMKIALGSARGLAYLHHDCSPGIVHRDIKASNILLDRSLEPRVSDFGLARLLVDNAAAHVTTVVAGTFGYLAPEYLQNGHATEKSDVYSFGVLLLELVTGKRPTDSCFIKKGLNIVGWLNTLTGEHRLEDIVDERCGDVEVEAVEAILDIAAMCTDADPAQRPSMSAVLKMLEEEILSPCMSELCYEQHLEL</sequence>
<feature type="region of interest" description="Disordered" evidence="20">
    <location>
        <begin position="1"/>
        <end position="28"/>
    </location>
</feature>
<dbReference type="GO" id="GO:0005886">
    <property type="term" value="C:plasma membrane"/>
    <property type="evidence" value="ECO:0007669"/>
    <property type="project" value="UniProtKB-SubCell"/>
</dbReference>
<dbReference type="InterPro" id="IPR001245">
    <property type="entry name" value="Ser-Thr/Tyr_kinase_cat_dom"/>
</dbReference>
<keyword evidence="4" id="KW-1003">Cell membrane</keyword>
<evidence type="ECO:0000256" key="13">
    <source>
        <dbReference type="ARBA" id="ARBA00022777"/>
    </source>
</evidence>
<evidence type="ECO:0000256" key="19">
    <source>
        <dbReference type="PROSITE-ProRule" id="PRU10141"/>
    </source>
</evidence>
<dbReference type="InterPro" id="IPR011009">
    <property type="entry name" value="Kinase-like_dom_sf"/>
</dbReference>
<comment type="subcellular location">
    <subcellularLocation>
        <location evidence="1">Cell membrane</location>
        <topology evidence="1">Single-pass membrane protein</topology>
    </subcellularLocation>
    <subcellularLocation>
        <location evidence="2">Membrane</location>
        <topology evidence="2">Single-pass type I membrane protein</topology>
    </subcellularLocation>
</comment>
<protein>
    <submittedName>
        <fullName evidence="23">LRR receptor-like serine/threonine-protein kinase FEI 1</fullName>
    </submittedName>
</protein>
<feature type="domain" description="Protein kinase" evidence="22">
    <location>
        <begin position="390"/>
        <end position="697"/>
    </location>
</feature>
<keyword evidence="18" id="KW-0325">Glycoprotein</keyword>
<keyword evidence="17 23" id="KW-0675">Receptor</keyword>
<keyword evidence="8" id="KW-0808">Transferase</keyword>
<evidence type="ECO:0000256" key="3">
    <source>
        <dbReference type="ARBA" id="ARBA00008684"/>
    </source>
</evidence>
<keyword evidence="16 21" id="KW-0472">Membrane</keyword>
<dbReference type="InterPro" id="IPR050647">
    <property type="entry name" value="Plant_LRR-RLKs"/>
</dbReference>
<evidence type="ECO:0000256" key="2">
    <source>
        <dbReference type="ARBA" id="ARBA00004479"/>
    </source>
</evidence>
<evidence type="ECO:0000256" key="15">
    <source>
        <dbReference type="ARBA" id="ARBA00022989"/>
    </source>
</evidence>
<dbReference type="GO" id="GO:0005524">
    <property type="term" value="F:ATP binding"/>
    <property type="evidence" value="ECO:0007669"/>
    <property type="project" value="UniProtKB-UniRule"/>
</dbReference>
<dbReference type="Pfam" id="PF08263">
    <property type="entry name" value="LRRNT_2"/>
    <property type="match status" value="1"/>
</dbReference>
<dbReference type="Gene3D" id="3.30.200.20">
    <property type="entry name" value="Phosphorylase Kinase, domain 1"/>
    <property type="match status" value="1"/>
</dbReference>
<keyword evidence="9 21" id="KW-0812">Transmembrane</keyword>
<accession>A0A317Y6L5</accession>
<keyword evidence="7" id="KW-0433">Leucine-rich repeat</keyword>
<dbReference type="Gene3D" id="1.10.510.10">
    <property type="entry name" value="Transferase(Phosphotransferase) domain 1"/>
    <property type="match status" value="1"/>
</dbReference>
<dbReference type="SMART" id="SM00220">
    <property type="entry name" value="S_TKc"/>
    <property type="match status" value="1"/>
</dbReference>
<evidence type="ECO:0000256" key="17">
    <source>
        <dbReference type="ARBA" id="ARBA00023170"/>
    </source>
</evidence>
<dbReference type="InterPro" id="IPR008271">
    <property type="entry name" value="Ser/Thr_kinase_AS"/>
</dbReference>
<dbReference type="PROSITE" id="PS00108">
    <property type="entry name" value="PROTEIN_KINASE_ST"/>
    <property type="match status" value="1"/>
</dbReference>
<dbReference type="InterPro" id="IPR032675">
    <property type="entry name" value="LRR_dom_sf"/>
</dbReference>
<dbReference type="SUPFAM" id="SSF52058">
    <property type="entry name" value="L domain-like"/>
    <property type="match status" value="1"/>
</dbReference>
<evidence type="ECO:0000256" key="8">
    <source>
        <dbReference type="ARBA" id="ARBA00022679"/>
    </source>
</evidence>
<reference evidence="23" key="1">
    <citation type="journal article" date="2018" name="Nat. Genet.">
        <title>Extensive intraspecific gene order and gene structural variations between Mo17 and other maize genomes.</title>
        <authorList>
            <person name="Sun S."/>
            <person name="Zhou Y."/>
            <person name="Chen J."/>
            <person name="Shi J."/>
            <person name="Zhao H."/>
            <person name="Zhao H."/>
            <person name="Song W."/>
            <person name="Zhang M."/>
            <person name="Cui Y."/>
            <person name="Dong X."/>
            <person name="Liu H."/>
            <person name="Ma X."/>
            <person name="Jiao Y."/>
            <person name="Wang B."/>
            <person name="Wei X."/>
            <person name="Stein J.C."/>
            <person name="Glaubitz J.C."/>
            <person name="Lu F."/>
            <person name="Yu G."/>
            <person name="Liang C."/>
            <person name="Fengler K."/>
            <person name="Li B."/>
            <person name="Rafalski A."/>
            <person name="Schnable P.S."/>
            <person name="Ware D.H."/>
            <person name="Buckler E.S."/>
            <person name="Lai J."/>
        </authorList>
    </citation>
    <scope>NUCLEOTIDE SEQUENCE [LARGE SCALE GENOMIC DNA]</scope>
    <source>
        <tissue evidence="23">Seedling</tissue>
    </source>
</reference>
<evidence type="ECO:0000256" key="18">
    <source>
        <dbReference type="ARBA" id="ARBA00023180"/>
    </source>
</evidence>
<gene>
    <name evidence="23" type="primary">FEI1_2</name>
    <name evidence="23" type="ORF">Zm00014a_003503</name>
</gene>
<evidence type="ECO:0000256" key="5">
    <source>
        <dbReference type="ARBA" id="ARBA00022527"/>
    </source>
</evidence>
<evidence type="ECO:0000256" key="14">
    <source>
        <dbReference type="ARBA" id="ARBA00022840"/>
    </source>
</evidence>
<evidence type="ECO:0000256" key="20">
    <source>
        <dbReference type="SAM" id="MobiDB-lite"/>
    </source>
</evidence>
<dbReference type="Pfam" id="PF00560">
    <property type="entry name" value="LRR_1"/>
    <property type="match status" value="1"/>
</dbReference>
<name>A0A317Y6L5_MAIZE</name>
<evidence type="ECO:0000256" key="16">
    <source>
        <dbReference type="ARBA" id="ARBA00023136"/>
    </source>
</evidence>
<keyword evidence="10" id="KW-0732">Signal</keyword>
<organism evidence="23">
    <name type="scientific">Zea mays</name>
    <name type="common">Maize</name>
    <dbReference type="NCBI Taxonomy" id="4577"/>
    <lineage>
        <taxon>Eukaryota</taxon>
        <taxon>Viridiplantae</taxon>
        <taxon>Streptophyta</taxon>
        <taxon>Embryophyta</taxon>
        <taxon>Tracheophyta</taxon>
        <taxon>Spermatophyta</taxon>
        <taxon>Magnoliopsida</taxon>
        <taxon>Liliopsida</taxon>
        <taxon>Poales</taxon>
        <taxon>Poaceae</taxon>
        <taxon>PACMAD clade</taxon>
        <taxon>Panicoideae</taxon>
        <taxon>Andropogonodae</taxon>
        <taxon>Andropogoneae</taxon>
        <taxon>Tripsacinae</taxon>
        <taxon>Zea</taxon>
    </lineage>
</organism>
<feature type="binding site" evidence="19">
    <location>
        <position position="418"/>
    </location>
    <ligand>
        <name>ATP</name>
        <dbReference type="ChEBI" id="CHEBI:30616"/>
    </ligand>
</feature>
<dbReference type="Proteomes" id="UP000251960">
    <property type="component" value="Chromosome 1"/>
</dbReference>
<dbReference type="InterPro" id="IPR000719">
    <property type="entry name" value="Prot_kinase_dom"/>
</dbReference>
<evidence type="ECO:0000256" key="4">
    <source>
        <dbReference type="ARBA" id="ARBA00022475"/>
    </source>
</evidence>
<keyword evidence="15 21" id="KW-1133">Transmembrane helix</keyword>